<evidence type="ECO:0000259" key="1">
    <source>
        <dbReference type="Pfam" id="PF24626"/>
    </source>
</evidence>
<dbReference type="InterPro" id="IPR056924">
    <property type="entry name" value="SH3_Tf2-1"/>
</dbReference>
<feature type="domain" description="Tf2-1-like SH3-like" evidence="1">
    <location>
        <begin position="176"/>
        <end position="235"/>
    </location>
</feature>
<organism evidence="2 3">
    <name type="scientific">Actinidia rufa</name>
    <dbReference type="NCBI Taxonomy" id="165716"/>
    <lineage>
        <taxon>Eukaryota</taxon>
        <taxon>Viridiplantae</taxon>
        <taxon>Streptophyta</taxon>
        <taxon>Embryophyta</taxon>
        <taxon>Tracheophyta</taxon>
        <taxon>Spermatophyta</taxon>
        <taxon>Magnoliopsida</taxon>
        <taxon>eudicotyledons</taxon>
        <taxon>Gunneridae</taxon>
        <taxon>Pentapetalae</taxon>
        <taxon>asterids</taxon>
        <taxon>Ericales</taxon>
        <taxon>Actinidiaceae</taxon>
        <taxon>Actinidia</taxon>
    </lineage>
</organism>
<dbReference type="AlphaFoldDB" id="A0A7J0FZ26"/>
<dbReference type="OrthoDB" id="1711729at2759"/>
<dbReference type="Pfam" id="PF24626">
    <property type="entry name" value="SH3_Tf2-1"/>
    <property type="match status" value="1"/>
</dbReference>
<dbReference type="Proteomes" id="UP000585474">
    <property type="component" value="Unassembled WGS sequence"/>
</dbReference>
<keyword evidence="3" id="KW-1185">Reference proteome</keyword>
<reference evidence="2 3" key="1">
    <citation type="submission" date="2019-07" db="EMBL/GenBank/DDBJ databases">
        <title>De Novo Assembly of kiwifruit Actinidia rufa.</title>
        <authorList>
            <person name="Sugita-Konishi S."/>
            <person name="Sato K."/>
            <person name="Mori E."/>
            <person name="Abe Y."/>
            <person name="Kisaki G."/>
            <person name="Hamano K."/>
            <person name="Suezawa K."/>
            <person name="Otani M."/>
            <person name="Fukuda T."/>
            <person name="Manabe T."/>
            <person name="Gomi K."/>
            <person name="Tabuchi M."/>
            <person name="Akimitsu K."/>
            <person name="Kataoka I."/>
        </authorList>
    </citation>
    <scope>NUCLEOTIDE SEQUENCE [LARGE SCALE GENOMIC DNA]</scope>
    <source>
        <strain evidence="3">cv. Fuchu</strain>
    </source>
</reference>
<evidence type="ECO:0000313" key="2">
    <source>
        <dbReference type="EMBL" id="GFZ03955.1"/>
    </source>
</evidence>
<dbReference type="PANTHER" id="PTHR35046:SF26">
    <property type="entry name" value="RNA-DIRECTED DNA POLYMERASE"/>
    <property type="match status" value="1"/>
</dbReference>
<comment type="caution">
    <text evidence="2">The sequence shown here is derived from an EMBL/GenBank/DDBJ whole genome shotgun (WGS) entry which is preliminary data.</text>
</comment>
<name>A0A7J0FZ26_9ERIC</name>
<evidence type="ECO:0000313" key="3">
    <source>
        <dbReference type="Proteomes" id="UP000585474"/>
    </source>
</evidence>
<dbReference type="EMBL" id="BJWL01000016">
    <property type="protein sequence ID" value="GFZ03955.1"/>
    <property type="molecule type" value="Genomic_DNA"/>
</dbReference>
<proteinExistence type="predicted"/>
<protein>
    <recommendedName>
        <fullName evidence="1">Tf2-1-like SH3-like domain-containing protein</fullName>
    </recommendedName>
</protein>
<dbReference type="PANTHER" id="PTHR35046">
    <property type="entry name" value="ZINC KNUCKLE (CCHC-TYPE) FAMILY PROTEIN"/>
    <property type="match status" value="1"/>
</dbReference>
<accession>A0A7J0FZ26</accession>
<sequence>MPLLNLFFAIVTQGPFFAADSLFHSLVVAAIRSSDSFLILGVTLHVIWLMVQESEEESDSDEEFAPNLERRGRRVNDRQPREFDRRWDQGLRYPIQDQVILHDLAQIDEVYRLALKVESQLKRSSTRRVDMVQSGSSSTGELKQVQREVLEKLRASNIKYKEAADEHRKEQSFSVGDLVMVHFRCARFSTGSYGKLSRRKFGPFRTLKKLGTNAYLLDLPDDVSTSPVFNVADLFLFHGEPEPPDSIEVATLPFADVSTPTEEYIEDVVDVRTSKTRTGPSMPLLNLFFAIVTQGLFFAADSLFHSVVVAAIRSSDSFLVRPNPSPCLS</sequence>
<gene>
    <name evidence="2" type="ORF">Acr_16g0005790</name>
</gene>